<keyword evidence="2" id="KW-1185">Reference proteome</keyword>
<dbReference type="GeneID" id="25340038"/>
<evidence type="ECO:0000313" key="1">
    <source>
        <dbReference type="EMBL" id="CDJ60354.1"/>
    </source>
</evidence>
<reference evidence="1" key="2">
    <citation type="submission" date="2013-10" db="EMBL/GenBank/DDBJ databases">
        <authorList>
            <person name="Aslett M."/>
        </authorList>
    </citation>
    <scope>NUCLEOTIDE SEQUENCE [LARGE SCALE GENOMIC DNA]</scope>
    <source>
        <strain evidence="1">Weybridge</strain>
    </source>
</reference>
<dbReference type="VEuPathDB" id="ToxoDB:EMWEY_00060520"/>
<reference evidence="1" key="1">
    <citation type="submission" date="2013-10" db="EMBL/GenBank/DDBJ databases">
        <title>Genomic analysis of the causative agents of coccidiosis in chickens.</title>
        <authorList>
            <person name="Reid A.J."/>
            <person name="Blake D."/>
            <person name="Billington K."/>
            <person name="Browne H."/>
            <person name="Dunn M."/>
            <person name="Hung S."/>
            <person name="Kawahara F."/>
            <person name="Miranda-Saavedra D."/>
            <person name="Mourier T."/>
            <person name="Nagra H."/>
            <person name="Otto T.D."/>
            <person name="Rawlings N."/>
            <person name="Sanchez A."/>
            <person name="Sanders M."/>
            <person name="Subramaniam C."/>
            <person name="Tay Y."/>
            <person name="Dear P."/>
            <person name="Doerig C."/>
            <person name="Gruber A."/>
            <person name="Parkinson J."/>
            <person name="Shirley M."/>
            <person name="Wan K.L."/>
            <person name="Berriman M."/>
            <person name="Tomley F."/>
            <person name="Pain A."/>
        </authorList>
    </citation>
    <scope>NUCLEOTIDE SEQUENCE [LARGE SCALE GENOMIC DNA]</scope>
    <source>
        <strain evidence="1">Weybridge</strain>
    </source>
</reference>
<sequence length="62" mass="7026">MATAHLISSHDEGFGDLEWNGRSHLMSDEGFGYLKPIPWHPYMSCLVQAQYLHISSLHELNG</sequence>
<protein>
    <submittedName>
        <fullName evidence="1">Uncharacterized protein</fullName>
    </submittedName>
</protein>
<feature type="non-terminal residue" evidence="1">
    <location>
        <position position="62"/>
    </location>
</feature>
<accession>U6MD10</accession>
<dbReference type="AlphaFoldDB" id="U6MD10"/>
<dbReference type="Proteomes" id="UP000030763">
    <property type="component" value="Unassembled WGS sequence"/>
</dbReference>
<gene>
    <name evidence="1" type="ORF">EMWEY_00060520</name>
</gene>
<dbReference type="EMBL" id="HG721810">
    <property type="protein sequence ID" value="CDJ60354.1"/>
    <property type="molecule type" value="Genomic_DNA"/>
</dbReference>
<dbReference type="RefSeq" id="XP_013337004.1">
    <property type="nucleotide sequence ID" value="XM_013481550.1"/>
</dbReference>
<proteinExistence type="predicted"/>
<name>U6MD10_EIMMA</name>
<organism evidence="1 2">
    <name type="scientific">Eimeria maxima</name>
    <name type="common">Coccidian parasite</name>
    <dbReference type="NCBI Taxonomy" id="5804"/>
    <lineage>
        <taxon>Eukaryota</taxon>
        <taxon>Sar</taxon>
        <taxon>Alveolata</taxon>
        <taxon>Apicomplexa</taxon>
        <taxon>Conoidasida</taxon>
        <taxon>Coccidia</taxon>
        <taxon>Eucoccidiorida</taxon>
        <taxon>Eimeriorina</taxon>
        <taxon>Eimeriidae</taxon>
        <taxon>Eimeria</taxon>
    </lineage>
</organism>
<evidence type="ECO:0000313" key="2">
    <source>
        <dbReference type="Proteomes" id="UP000030763"/>
    </source>
</evidence>